<organism evidence="1 2">
    <name type="scientific">Fibrisoma montanum</name>
    <dbReference type="NCBI Taxonomy" id="2305895"/>
    <lineage>
        <taxon>Bacteria</taxon>
        <taxon>Pseudomonadati</taxon>
        <taxon>Bacteroidota</taxon>
        <taxon>Cytophagia</taxon>
        <taxon>Cytophagales</taxon>
        <taxon>Spirosomataceae</taxon>
        <taxon>Fibrisoma</taxon>
    </lineage>
</organism>
<dbReference type="EMBL" id="QXED01000006">
    <property type="protein sequence ID" value="RIV20531.1"/>
    <property type="molecule type" value="Genomic_DNA"/>
</dbReference>
<protein>
    <submittedName>
        <fullName evidence="1">Uncharacterized protein</fullName>
    </submittedName>
</protein>
<keyword evidence="2" id="KW-1185">Reference proteome</keyword>
<reference evidence="1 2" key="1">
    <citation type="submission" date="2018-08" db="EMBL/GenBank/DDBJ databases">
        <title>Fibrisoma montanum sp. nov., isolated from Danxia mountain soil.</title>
        <authorList>
            <person name="Huang Y."/>
        </authorList>
    </citation>
    <scope>NUCLEOTIDE SEQUENCE [LARGE SCALE GENOMIC DNA]</scope>
    <source>
        <strain evidence="1 2">HYT19</strain>
    </source>
</reference>
<dbReference type="Proteomes" id="UP000283523">
    <property type="component" value="Unassembled WGS sequence"/>
</dbReference>
<name>A0A418M460_9BACT</name>
<sequence length="70" mass="8366">MSNKAPTTDEAFAMLMTSDYYWSFTGLSHQHKRVMRVRWRKDQVSAEKKEELLEKAGFCIKQEKLWQLPE</sequence>
<dbReference type="RefSeq" id="WP_119669699.1">
    <property type="nucleotide sequence ID" value="NZ_QXED01000006.1"/>
</dbReference>
<comment type="caution">
    <text evidence="1">The sequence shown here is derived from an EMBL/GenBank/DDBJ whole genome shotgun (WGS) entry which is preliminary data.</text>
</comment>
<evidence type="ECO:0000313" key="1">
    <source>
        <dbReference type="EMBL" id="RIV20531.1"/>
    </source>
</evidence>
<gene>
    <name evidence="1" type="ORF">DYU11_21025</name>
</gene>
<proteinExistence type="predicted"/>
<accession>A0A418M460</accession>
<dbReference type="AlphaFoldDB" id="A0A418M460"/>
<evidence type="ECO:0000313" key="2">
    <source>
        <dbReference type="Proteomes" id="UP000283523"/>
    </source>
</evidence>